<dbReference type="Proteomes" id="UP001165065">
    <property type="component" value="Unassembled WGS sequence"/>
</dbReference>
<evidence type="ECO:0000313" key="3">
    <source>
        <dbReference type="Proteomes" id="UP001165065"/>
    </source>
</evidence>
<dbReference type="OrthoDB" id="10556110at2759"/>
<feature type="compositionally biased region" description="Acidic residues" evidence="1">
    <location>
        <begin position="549"/>
        <end position="576"/>
    </location>
</feature>
<dbReference type="InterPro" id="IPR036047">
    <property type="entry name" value="F-box-like_dom_sf"/>
</dbReference>
<dbReference type="EMBL" id="BRYA01000107">
    <property type="protein sequence ID" value="GMI39621.1"/>
    <property type="molecule type" value="Genomic_DNA"/>
</dbReference>
<feature type="region of interest" description="Disordered" evidence="1">
    <location>
        <begin position="1"/>
        <end position="37"/>
    </location>
</feature>
<feature type="compositionally biased region" description="Polar residues" evidence="1">
    <location>
        <begin position="693"/>
        <end position="702"/>
    </location>
</feature>
<evidence type="ECO:0008006" key="4">
    <source>
        <dbReference type="Google" id="ProtNLM"/>
    </source>
</evidence>
<dbReference type="AlphaFoldDB" id="A0A9W7L9B6"/>
<evidence type="ECO:0000256" key="1">
    <source>
        <dbReference type="SAM" id="MobiDB-lite"/>
    </source>
</evidence>
<feature type="compositionally biased region" description="Basic and acidic residues" evidence="1">
    <location>
        <begin position="1"/>
        <end position="18"/>
    </location>
</feature>
<proteinExistence type="predicted"/>
<reference evidence="3" key="1">
    <citation type="journal article" date="2023" name="Commun. Biol.">
        <title>Genome analysis of Parmales, the sister group of diatoms, reveals the evolutionary specialization of diatoms from phago-mixotrophs to photoautotrophs.</title>
        <authorList>
            <person name="Ban H."/>
            <person name="Sato S."/>
            <person name="Yoshikawa S."/>
            <person name="Yamada K."/>
            <person name="Nakamura Y."/>
            <person name="Ichinomiya M."/>
            <person name="Sato N."/>
            <person name="Blanc-Mathieu R."/>
            <person name="Endo H."/>
            <person name="Kuwata A."/>
            <person name="Ogata H."/>
        </authorList>
    </citation>
    <scope>NUCLEOTIDE SEQUENCE [LARGE SCALE GENOMIC DNA]</scope>
</reference>
<comment type="caution">
    <text evidence="2">The sequence shown here is derived from an EMBL/GenBank/DDBJ whole genome shotgun (WGS) entry which is preliminary data.</text>
</comment>
<feature type="region of interest" description="Disordered" evidence="1">
    <location>
        <begin position="692"/>
        <end position="732"/>
    </location>
</feature>
<protein>
    <recommendedName>
        <fullName evidence="4">F-box domain-containing protein</fullName>
    </recommendedName>
</protein>
<sequence>MGKKKSAVEKAEAEERSNKTGRSSKVKKGSSGCSEIQRAIRRATPPVHIWMSHITDDGANTQSSSSREQNRGRGATKANARAKEDSTLGNTSFQVCAQNFFEARNFCTDKKCKRNHDIRPIYECLVPDFQIPRLKKNQKSLNIQFYTCLADVDEVKSFKTSNDTVVYAATNNLLLYSPENGLNLSALEPASCLPAPPPSSAFSLSTPFDEDAPPPPPDKKLPASAIALFAILPDETLLHLFTTFLPLPSYAMFAMTCKTFMTRMYSDAAVSDLFLYHRWSVPPPASPSLSILQAHLTHKRNFSVFDPSNNSKLLRKNTHVLSPQSSSNLKSDPSRLFNSIVLPNMSHALTLHPSSSISVHELGKPQPVHIVRAAPFRKNIFITGFCCTPSFMITASSGEEDQNFITVFPMETFLAGEGIRQKDSSARVYSSADLFGESDEGSYRYFHDGLVTFKSHRKNYLAVPVTQHYGEANHELQINIFAIGKDGAIEPVRNLILHEDREDIPQDDDRARLFLGKLGDGCLSVCLEMLEEDEDEEDGEDGGGNGGGGEDEGGEEDIESDEYGEGREDEESDEHDSDSVSPSSASVPAIAEKYHIFYDVSANDPADWSLCSEPPLVPTPAVPCSLSVDPTGEYSVSRNEDYDWSLKYRGEVLYKFSIPEPLFFNIQHDTMIMVSTDKFVFIRASPVRDAETVSEQSRSETINAKKKKKQGGGRMAKDAGTKGMKLKMRKRC</sequence>
<organism evidence="2 3">
    <name type="scientific">Triparma columacea</name>
    <dbReference type="NCBI Taxonomy" id="722753"/>
    <lineage>
        <taxon>Eukaryota</taxon>
        <taxon>Sar</taxon>
        <taxon>Stramenopiles</taxon>
        <taxon>Ochrophyta</taxon>
        <taxon>Bolidophyceae</taxon>
        <taxon>Parmales</taxon>
        <taxon>Triparmaceae</taxon>
        <taxon>Triparma</taxon>
    </lineage>
</organism>
<accession>A0A9W7L9B6</accession>
<feature type="region of interest" description="Disordered" evidence="1">
    <location>
        <begin position="53"/>
        <end position="85"/>
    </location>
</feature>
<feature type="region of interest" description="Disordered" evidence="1">
    <location>
        <begin position="532"/>
        <end position="585"/>
    </location>
</feature>
<keyword evidence="3" id="KW-1185">Reference proteome</keyword>
<name>A0A9W7L9B6_9STRA</name>
<dbReference type="SUPFAM" id="SSF81383">
    <property type="entry name" value="F-box domain"/>
    <property type="match status" value="1"/>
</dbReference>
<evidence type="ECO:0000313" key="2">
    <source>
        <dbReference type="EMBL" id="GMI39621.1"/>
    </source>
</evidence>
<feature type="compositionally biased region" description="Acidic residues" evidence="1">
    <location>
        <begin position="532"/>
        <end position="541"/>
    </location>
</feature>
<gene>
    <name evidence="2" type="ORF">TrCOL_g10446</name>
</gene>
<feature type="compositionally biased region" description="Polar residues" evidence="1">
    <location>
        <begin position="58"/>
        <end position="67"/>
    </location>
</feature>